<accession>A0ABS6W2K7</accession>
<dbReference type="Pfam" id="PF00245">
    <property type="entry name" value="Alk_phosphatase"/>
    <property type="match status" value="3"/>
</dbReference>
<sequence length="590" mass="65572">MKNLILSFWILITGFGSLYAQQYPIVHSHNDYEQQIPFWQAYAAGARSIEIDVFYKHKKLCVAHREDEISETRTLESLYLQPLKEAASLQMLTNEPLQLLIDVKTDAHQTLKELVKVLANYKALLAENTIKIIISGNQPSPKQFHNYPNFIQFDYQSLAPLTSAQWERVAMISLPYPNYANWNGKGRFTEQDLQQVTQVIKKAQAYGKPFRFWGTPDSKSAWKAFVDLGVEVINTDQPFTCVNYIETLPKRIYKNEIFSKVYQPTYATDGEETAVKNIILLIGDGNGLSQISASTLANGGELSLTQLKHVGLIKTSSADDFTTDSAAAGTALATGEKTYNRAIGVDVSGNKISSICEVLQQRNFNTAVITTDEITGATPSSFYAHQKDRGMTQAIASDLYESELTLFAGGGKKYFEVEMPFQLVETPEAISSSTAARVGYFMANAGVPSVLKGRGEQFPKVVEHSLKFLEKQKQPFFVMIEGAQIDKFGHFNEVGGIVSEGIDFDKAISRALQFADTHPGTLVVITADHETSGFSVPQGNLENHMIEGDFTTHDHTATMVPVFAYGPQAQKFTGVYENNEIYHKILSLLN</sequence>
<dbReference type="GO" id="GO:0004035">
    <property type="term" value="F:alkaline phosphatase activity"/>
    <property type="evidence" value="ECO:0007669"/>
    <property type="project" value="UniProtKB-EC"/>
</dbReference>
<dbReference type="PANTHER" id="PTHR11596">
    <property type="entry name" value="ALKALINE PHOSPHATASE"/>
    <property type="match status" value="1"/>
</dbReference>
<comment type="caution">
    <text evidence="2">The sequence shown here is derived from an EMBL/GenBank/DDBJ whole genome shotgun (WGS) entry which is preliminary data.</text>
</comment>
<evidence type="ECO:0000259" key="1">
    <source>
        <dbReference type="PROSITE" id="PS51704"/>
    </source>
</evidence>
<proteinExistence type="predicted"/>
<name>A0ABS6W2K7_9FLAO</name>
<reference evidence="2 3" key="1">
    <citation type="submission" date="2021-07" db="EMBL/GenBank/DDBJ databases">
        <title>Mesonia aestuariivivens sp. nov., isolated from a tidal flat.</title>
        <authorList>
            <person name="Kim Y.-O."/>
            <person name="Yoon J.-H."/>
        </authorList>
    </citation>
    <scope>NUCLEOTIDE SEQUENCE [LARGE SCALE GENOMIC DNA]</scope>
    <source>
        <strain evidence="2 3">JHPTF-M18</strain>
    </source>
</reference>
<evidence type="ECO:0000313" key="3">
    <source>
        <dbReference type="Proteomes" id="UP000719267"/>
    </source>
</evidence>
<gene>
    <name evidence="2" type="ORF">KW502_09785</name>
</gene>
<dbReference type="InterPro" id="IPR039559">
    <property type="entry name" value="AIM6_PI-PLC-like_dom"/>
</dbReference>
<dbReference type="PROSITE" id="PS51704">
    <property type="entry name" value="GP_PDE"/>
    <property type="match status" value="1"/>
</dbReference>
<dbReference type="EMBL" id="JAHWDF010000009">
    <property type="protein sequence ID" value="MBW2962090.1"/>
    <property type="molecule type" value="Genomic_DNA"/>
</dbReference>
<dbReference type="SMART" id="SM00098">
    <property type="entry name" value="alkPPc"/>
    <property type="match status" value="1"/>
</dbReference>
<dbReference type="InterPro" id="IPR030395">
    <property type="entry name" value="GP_PDE_dom"/>
</dbReference>
<dbReference type="Proteomes" id="UP000719267">
    <property type="component" value="Unassembled WGS sequence"/>
</dbReference>
<feature type="domain" description="GP-PDE" evidence="1">
    <location>
        <begin position="1"/>
        <end position="245"/>
    </location>
</feature>
<dbReference type="CDD" id="cd08577">
    <property type="entry name" value="PI-PLCc_GDPD_SF_unchar3"/>
    <property type="match status" value="1"/>
</dbReference>
<keyword evidence="3" id="KW-1185">Reference proteome</keyword>
<dbReference type="EC" id="3.1.3.1" evidence="2"/>
<protein>
    <submittedName>
        <fullName evidence="2">Alkaline phosphatase</fullName>
        <ecNumber evidence="2">3.1.3.1</ecNumber>
    </submittedName>
</protein>
<dbReference type="Pfam" id="PF13653">
    <property type="entry name" value="GDPD_2"/>
    <property type="match status" value="1"/>
</dbReference>
<dbReference type="CDD" id="cd16012">
    <property type="entry name" value="ALP"/>
    <property type="match status" value="1"/>
</dbReference>
<dbReference type="RefSeq" id="WP_219040376.1">
    <property type="nucleotide sequence ID" value="NZ_JAHWDF010000009.1"/>
</dbReference>
<keyword evidence="2" id="KW-0378">Hydrolase</keyword>
<evidence type="ECO:0000313" key="2">
    <source>
        <dbReference type="EMBL" id="MBW2962090.1"/>
    </source>
</evidence>
<dbReference type="PANTHER" id="PTHR11596:SF5">
    <property type="entry name" value="ALKALINE PHOSPHATASE"/>
    <property type="match status" value="1"/>
</dbReference>
<dbReference type="InterPro" id="IPR001952">
    <property type="entry name" value="Alkaline_phosphatase"/>
</dbReference>
<organism evidence="2 3">
    <name type="scientific">Mesonia aestuariivivens</name>
    <dbReference type="NCBI Taxonomy" id="2796128"/>
    <lineage>
        <taxon>Bacteria</taxon>
        <taxon>Pseudomonadati</taxon>
        <taxon>Bacteroidota</taxon>
        <taxon>Flavobacteriia</taxon>
        <taxon>Flavobacteriales</taxon>
        <taxon>Flavobacteriaceae</taxon>
        <taxon>Mesonia</taxon>
    </lineage>
</organism>